<organism evidence="1 2">
    <name type="scientific">Cutaneotrichosporon cavernicola</name>
    <dbReference type="NCBI Taxonomy" id="279322"/>
    <lineage>
        <taxon>Eukaryota</taxon>
        <taxon>Fungi</taxon>
        <taxon>Dikarya</taxon>
        <taxon>Basidiomycota</taxon>
        <taxon>Agaricomycotina</taxon>
        <taxon>Tremellomycetes</taxon>
        <taxon>Trichosporonales</taxon>
        <taxon>Trichosporonaceae</taxon>
        <taxon>Cutaneotrichosporon</taxon>
    </lineage>
</organism>
<dbReference type="RefSeq" id="XP_060453222.1">
    <property type="nucleotide sequence ID" value="XM_060602944.1"/>
</dbReference>
<evidence type="ECO:0000313" key="1">
    <source>
        <dbReference type="EMBL" id="BEI87956.1"/>
    </source>
</evidence>
<evidence type="ECO:0000313" key="2">
    <source>
        <dbReference type="Proteomes" id="UP001233271"/>
    </source>
</evidence>
<proteinExistence type="predicted"/>
<dbReference type="Proteomes" id="UP001233271">
    <property type="component" value="Chromosome 1"/>
</dbReference>
<keyword evidence="2" id="KW-1185">Reference proteome</keyword>
<dbReference type="KEGG" id="ccac:CcaHIS019_0106740"/>
<dbReference type="GeneID" id="85491827"/>
<protein>
    <submittedName>
        <fullName evidence="1">Uncharacterized protein</fullName>
    </submittedName>
</protein>
<dbReference type="AlphaFoldDB" id="A0AA48HYR3"/>
<accession>A0AA48HYR3</accession>
<gene>
    <name evidence="1" type="ORF">CcaverHIS019_0106740</name>
</gene>
<reference evidence="1" key="1">
    <citation type="journal article" date="2023" name="BMC Genomics">
        <title>Chromosome-level genome assemblies of Cutaneotrichosporon spp. (Trichosporonales, Basidiomycota) reveal imbalanced evolution between nucleotide sequences and chromosome synteny.</title>
        <authorList>
            <person name="Kobayashi Y."/>
            <person name="Kayamori A."/>
            <person name="Aoki K."/>
            <person name="Shiwa Y."/>
            <person name="Matsutani M."/>
            <person name="Fujita N."/>
            <person name="Sugita T."/>
            <person name="Iwasaki W."/>
            <person name="Tanaka N."/>
            <person name="Takashima M."/>
        </authorList>
    </citation>
    <scope>NUCLEOTIDE SEQUENCE</scope>
    <source>
        <strain evidence="1">HIS019</strain>
    </source>
</reference>
<sequence length="293" mass="32477">MSLNHSAYPHLLDAIFAASDHRALLALRSASRVFRDRADSILFKHVSVHVADDTVYLRVPSGSFSAPTLINLPSLPFPALASKRAQSSLAAQLTHTRTLDLHAPLPVEYCAWIRQYQTVRRSQLSDGTVLPSHTYVEYLDLSSAPRGLAGEWMLDIPAGLRRSVIHLSWQRSSCSAVRRMVQMQPCIPRHVDVVILLEPYGEVGDKALNVLKEAMRVARRVASKCVASKCVVSIVGLERLSPTELGLSEGQDVSLSEICTEAGRELLKRGARLEGVKLLSWEEWRATEETVLH</sequence>
<dbReference type="EMBL" id="AP028212">
    <property type="protein sequence ID" value="BEI87956.1"/>
    <property type="molecule type" value="Genomic_DNA"/>
</dbReference>
<name>A0AA48HYR3_9TREE</name>